<dbReference type="GO" id="GO:0016192">
    <property type="term" value="P:vesicle-mediated transport"/>
    <property type="evidence" value="ECO:0007669"/>
    <property type="project" value="InterPro"/>
</dbReference>
<keyword evidence="5" id="KW-0472">Membrane</keyword>
<keyword evidence="3" id="KW-0653">Protein transport</keyword>
<evidence type="ECO:0000313" key="7">
    <source>
        <dbReference type="EMBL" id="GFZ09321.1"/>
    </source>
</evidence>
<comment type="caution">
    <text evidence="7">The sequence shown here is derived from an EMBL/GenBank/DDBJ whole genome shotgun (WGS) entry which is preliminary data.</text>
</comment>
<dbReference type="InterPro" id="IPR027027">
    <property type="entry name" value="GOSR2/Membrin/Bos1"/>
</dbReference>
<dbReference type="EMBL" id="BJWL01000020">
    <property type="protein sequence ID" value="GFZ09321.1"/>
    <property type="molecule type" value="Genomic_DNA"/>
</dbReference>
<sequence length="175" mass="19802">MEGVGGRTLPELYQDWTRMVSKTRDGLETFERFTFSSPPSDGGMDPTELDGHIDAIPLLPDGLPLAVFRRKFRARKVEQVAQEADSLKESLDRYFLRNQRRTQEARERAELLNGESSYVLRIYDDEVQAMQSARNANGVAICVRLAGQSERLKSTMEGTGCTWHAGAFKFFVKAH</sequence>
<dbReference type="PIRSF" id="PIRSF028865">
    <property type="entry name" value="Membrin-2"/>
    <property type="match status" value="1"/>
</dbReference>
<evidence type="ECO:0000256" key="2">
    <source>
        <dbReference type="ARBA" id="ARBA00022692"/>
    </source>
</evidence>
<evidence type="ECO:0000256" key="4">
    <source>
        <dbReference type="ARBA" id="ARBA00022989"/>
    </source>
</evidence>
<dbReference type="GO" id="GO:0015031">
    <property type="term" value="P:protein transport"/>
    <property type="evidence" value="ECO:0007669"/>
    <property type="project" value="UniProtKB-KW"/>
</dbReference>
<keyword evidence="8" id="KW-1185">Reference proteome</keyword>
<dbReference type="GO" id="GO:0005484">
    <property type="term" value="F:SNAP receptor activity"/>
    <property type="evidence" value="ECO:0007669"/>
    <property type="project" value="InterPro"/>
</dbReference>
<name>A0A7J0GEX8_9ERIC</name>
<dbReference type="GO" id="GO:0005794">
    <property type="term" value="C:Golgi apparatus"/>
    <property type="evidence" value="ECO:0007669"/>
    <property type="project" value="InterPro"/>
</dbReference>
<evidence type="ECO:0000256" key="1">
    <source>
        <dbReference type="ARBA" id="ARBA00022448"/>
    </source>
</evidence>
<dbReference type="OrthoDB" id="158360at2759"/>
<evidence type="ECO:0000256" key="3">
    <source>
        <dbReference type="ARBA" id="ARBA00022927"/>
    </source>
</evidence>
<evidence type="ECO:0000313" key="8">
    <source>
        <dbReference type="Proteomes" id="UP000585474"/>
    </source>
</evidence>
<evidence type="ECO:0000256" key="5">
    <source>
        <dbReference type="ARBA" id="ARBA00023136"/>
    </source>
</evidence>
<keyword evidence="2" id="KW-0812">Transmembrane</keyword>
<comment type="subcellular location">
    <subcellularLocation>
        <location evidence="6">Endomembrane system</location>
        <topology evidence="6">Single-pass type IV membrane protein</topology>
    </subcellularLocation>
</comment>
<reference evidence="7 8" key="1">
    <citation type="submission" date="2019-07" db="EMBL/GenBank/DDBJ databases">
        <title>De Novo Assembly of kiwifruit Actinidia rufa.</title>
        <authorList>
            <person name="Sugita-Konishi S."/>
            <person name="Sato K."/>
            <person name="Mori E."/>
            <person name="Abe Y."/>
            <person name="Kisaki G."/>
            <person name="Hamano K."/>
            <person name="Suezawa K."/>
            <person name="Otani M."/>
            <person name="Fukuda T."/>
            <person name="Manabe T."/>
            <person name="Gomi K."/>
            <person name="Tabuchi M."/>
            <person name="Akimitsu K."/>
            <person name="Kataoka I."/>
        </authorList>
    </citation>
    <scope>NUCLEOTIDE SEQUENCE [LARGE SCALE GENOMIC DNA]</scope>
    <source>
        <strain evidence="8">cv. Fuchu</strain>
    </source>
</reference>
<keyword evidence="1" id="KW-0813">Transport</keyword>
<keyword evidence="4" id="KW-1133">Transmembrane helix</keyword>
<dbReference type="AlphaFoldDB" id="A0A7J0GEX8"/>
<organism evidence="7 8">
    <name type="scientific">Actinidia rufa</name>
    <dbReference type="NCBI Taxonomy" id="165716"/>
    <lineage>
        <taxon>Eukaryota</taxon>
        <taxon>Viridiplantae</taxon>
        <taxon>Streptophyta</taxon>
        <taxon>Embryophyta</taxon>
        <taxon>Tracheophyta</taxon>
        <taxon>Spermatophyta</taxon>
        <taxon>Magnoliopsida</taxon>
        <taxon>eudicotyledons</taxon>
        <taxon>Gunneridae</taxon>
        <taxon>Pentapetalae</taxon>
        <taxon>asterids</taxon>
        <taxon>Ericales</taxon>
        <taxon>Actinidiaceae</taxon>
        <taxon>Actinidia</taxon>
    </lineage>
</organism>
<dbReference type="Proteomes" id="UP000585474">
    <property type="component" value="Unassembled WGS sequence"/>
</dbReference>
<gene>
    <name evidence="7" type="ORF">Acr_20g0011290</name>
</gene>
<proteinExistence type="predicted"/>
<evidence type="ECO:0000256" key="6">
    <source>
        <dbReference type="ARBA" id="ARBA00046280"/>
    </source>
</evidence>
<accession>A0A7J0GEX8</accession>
<protein>
    <submittedName>
        <fullName evidence="7">Membrin 11</fullName>
    </submittedName>
</protein>